<keyword evidence="2" id="KW-0150">Chloroplast</keyword>
<organism evidence="2">
    <name type="scientific">Helminthocladia australis</name>
    <dbReference type="NCBI Taxonomy" id="260093"/>
    <lineage>
        <taxon>Eukaryota</taxon>
        <taxon>Rhodophyta</taxon>
        <taxon>Florideophyceae</taxon>
        <taxon>Nemaliophycidae</taxon>
        <taxon>Nemaliales</taxon>
        <taxon>Liagoraceae</taxon>
        <taxon>Helminthocladia</taxon>
    </lineage>
</organism>
<accession>A0A1G4NTQ4</accession>
<dbReference type="InterPro" id="IPR000836">
    <property type="entry name" value="PRTase_dom"/>
</dbReference>
<evidence type="ECO:0000313" key="2">
    <source>
        <dbReference type="EMBL" id="SCW22062.1"/>
    </source>
</evidence>
<name>A0A1G4NTQ4_9FLOR</name>
<dbReference type="GeneID" id="29998316"/>
<dbReference type="GO" id="GO:0016757">
    <property type="term" value="F:glycosyltransferase activity"/>
    <property type="evidence" value="ECO:0007669"/>
    <property type="project" value="UniProtKB-KW"/>
</dbReference>
<protein>
    <submittedName>
        <fullName evidence="2">Uracil phosphoribosyltransferase</fullName>
    </submittedName>
</protein>
<dbReference type="EMBL" id="LT622866">
    <property type="protein sequence ID" value="SCW22062.1"/>
    <property type="molecule type" value="Genomic_DNA"/>
</dbReference>
<sequence>MSINIYTVKHPLVLHWNSYLNNPSINDNEKYEVSNRINMALIYEASRKSLKTEKLYIKCINNIEEVSLISKRNFYLFCSDLHISQGISKEAKYLIPNINIYNFLLYFKNKQWDILKSHSILPKVLKNSDIIILEKQLDTAKLIPVLEYALQHEDSNTTLQICCTKCKQIELEVLSNIYPKLSIYTCFIENTNN</sequence>
<dbReference type="RefSeq" id="YP_009313808.1">
    <property type="nucleotide sequence ID" value="NC_031658.1"/>
</dbReference>
<keyword evidence="2" id="KW-0328">Glycosyltransferase</keyword>
<geneLocation type="chloroplast" evidence="2"/>
<gene>
    <name evidence="2" type="primary">upp</name>
    <name evidence="2" type="ORF">J0167_237</name>
</gene>
<dbReference type="AlphaFoldDB" id="A0A1G4NTQ4"/>
<dbReference type="InterPro" id="IPR029057">
    <property type="entry name" value="PRTase-like"/>
</dbReference>
<proteinExistence type="predicted"/>
<evidence type="ECO:0000259" key="1">
    <source>
        <dbReference type="Pfam" id="PF14681"/>
    </source>
</evidence>
<dbReference type="Gene3D" id="3.40.50.2020">
    <property type="match status" value="1"/>
</dbReference>
<reference evidence="2" key="2">
    <citation type="submission" date="2016-10" db="EMBL/GenBank/DDBJ databases">
        <authorList>
            <person name="de Groot N.N."/>
        </authorList>
    </citation>
    <scope>NUCLEOTIDE SEQUENCE</scope>
    <source>
        <strain evidence="2">J.0167</strain>
    </source>
</reference>
<feature type="domain" description="Phosphoribosyltransferase" evidence="1">
    <location>
        <begin position="8"/>
        <end position="190"/>
    </location>
</feature>
<dbReference type="Pfam" id="PF14681">
    <property type="entry name" value="UPRTase"/>
    <property type="match status" value="1"/>
</dbReference>
<reference evidence="2" key="1">
    <citation type="submission" date="2016-10" db="EMBL/GenBank/DDBJ databases">
        <title>Chloroplast genomes as a tool to resolve red algal phylogenies: a case study in the Nemaliales.</title>
        <authorList>
            <person name="Costa J.F."/>
            <person name="Lin S.M."/>
            <person name="Macaya E.C."/>
            <person name="Fernandez-Garcia C."/>
            <person name="Verbruggen H."/>
        </authorList>
    </citation>
    <scope>NUCLEOTIDE SEQUENCE</scope>
    <source>
        <strain evidence="2">J.0167</strain>
    </source>
</reference>
<keyword evidence="2" id="KW-0934">Plastid</keyword>
<dbReference type="SUPFAM" id="SSF53271">
    <property type="entry name" value="PRTase-like"/>
    <property type="match status" value="1"/>
</dbReference>
<keyword evidence="2" id="KW-0808">Transferase</keyword>